<gene>
    <name evidence="1" type="ORF">RISW2_20645</name>
</gene>
<reference evidence="1 2" key="1">
    <citation type="submission" date="2014-01" db="EMBL/GenBank/DDBJ databases">
        <title>Roseivivax isoporae LMG 25204 Genome Sequencing.</title>
        <authorList>
            <person name="Lai Q."/>
            <person name="Li G."/>
            <person name="Shao Z."/>
        </authorList>
    </citation>
    <scope>NUCLEOTIDE SEQUENCE [LARGE SCALE GENOMIC DNA]</scope>
    <source>
        <strain evidence="1 2">LMG 25204</strain>
    </source>
</reference>
<evidence type="ECO:0000313" key="2">
    <source>
        <dbReference type="Proteomes" id="UP000023430"/>
    </source>
</evidence>
<proteinExistence type="predicted"/>
<protein>
    <submittedName>
        <fullName evidence="1">Uncharacterized protein</fullName>
    </submittedName>
</protein>
<keyword evidence="2" id="KW-1185">Reference proteome</keyword>
<name>X7F194_9RHOB</name>
<evidence type="ECO:0000313" key="1">
    <source>
        <dbReference type="EMBL" id="ETX26687.1"/>
    </source>
</evidence>
<accession>X7F194</accession>
<comment type="caution">
    <text evidence="1">The sequence shown here is derived from an EMBL/GenBank/DDBJ whole genome shotgun (WGS) entry which is preliminary data.</text>
</comment>
<dbReference type="EMBL" id="JAME01000064">
    <property type="protein sequence ID" value="ETX26687.1"/>
    <property type="molecule type" value="Genomic_DNA"/>
</dbReference>
<dbReference type="RefSeq" id="WP_043775049.1">
    <property type="nucleotide sequence ID" value="NZ_JAME01000064.1"/>
</dbReference>
<sequence length="84" mass="9304">MFTANLKGFDLKPDGKPAGMISTRFKVGVARSKSSEMLLLRFDEEDERDCRTTQIMLPVSAAQHLSEVINAVLADLRGEGHARQ</sequence>
<dbReference type="Proteomes" id="UP000023430">
    <property type="component" value="Unassembled WGS sequence"/>
</dbReference>
<organism evidence="1 2">
    <name type="scientific">Roseivivax isoporae LMG 25204</name>
    <dbReference type="NCBI Taxonomy" id="1449351"/>
    <lineage>
        <taxon>Bacteria</taxon>
        <taxon>Pseudomonadati</taxon>
        <taxon>Pseudomonadota</taxon>
        <taxon>Alphaproteobacteria</taxon>
        <taxon>Rhodobacterales</taxon>
        <taxon>Roseobacteraceae</taxon>
        <taxon>Roseivivax</taxon>
    </lineage>
</organism>
<dbReference type="AlphaFoldDB" id="X7F194"/>